<evidence type="ECO:0000313" key="2">
    <source>
        <dbReference type="Proteomes" id="UP000593571"/>
    </source>
</evidence>
<organism evidence="1 2">
    <name type="scientific">Rousettus aegyptiacus</name>
    <name type="common">Egyptian fruit bat</name>
    <name type="synonym">Pteropus aegyptiacus</name>
    <dbReference type="NCBI Taxonomy" id="9407"/>
    <lineage>
        <taxon>Eukaryota</taxon>
        <taxon>Metazoa</taxon>
        <taxon>Chordata</taxon>
        <taxon>Craniata</taxon>
        <taxon>Vertebrata</taxon>
        <taxon>Euteleostomi</taxon>
        <taxon>Mammalia</taxon>
        <taxon>Eutheria</taxon>
        <taxon>Laurasiatheria</taxon>
        <taxon>Chiroptera</taxon>
        <taxon>Yinpterochiroptera</taxon>
        <taxon>Pteropodoidea</taxon>
        <taxon>Pteropodidae</taxon>
        <taxon>Rousettinae</taxon>
        <taxon>Rousettus</taxon>
    </lineage>
</organism>
<sequence length="141" mass="15979">MAVGGGAFGRRLGLEGPSLLIGASALLKDGLERSLVPSHRVRIQGQWALCNSFYQNPEYRHPDLGLATSRTVRNRFLWFFNYPYLVFGYSSLNRPRQRCKVHQPRGESHGQTQPQWGGVVHSFQSRGVKGVNICRIISYYE</sequence>
<reference evidence="1 2" key="1">
    <citation type="journal article" date="2020" name="Nature">
        <title>Six reference-quality genomes reveal evolution of bat adaptations.</title>
        <authorList>
            <person name="Jebb D."/>
            <person name="Huang Z."/>
            <person name="Pippel M."/>
            <person name="Hughes G.M."/>
            <person name="Lavrichenko K."/>
            <person name="Devanna P."/>
            <person name="Winkler S."/>
            <person name="Jermiin L.S."/>
            <person name="Skirmuntt E.C."/>
            <person name="Katzourakis A."/>
            <person name="Burkitt-Gray L."/>
            <person name="Ray D.A."/>
            <person name="Sullivan K.A.M."/>
            <person name="Roscito J.G."/>
            <person name="Kirilenko B.M."/>
            <person name="Davalos L.M."/>
            <person name="Corthals A.P."/>
            <person name="Power M.L."/>
            <person name="Jones G."/>
            <person name="Ransome R.D."/>
            <person name="Dechmann D.K.N."/>
            <person name="Locatelli A.G."/>
            <person name="Puechmaille S.J."/>
            <person name="Fedrigo O."/>
            <person name="Jarvis E.D."/>
            <person name="Hiller M."/>
            <person name="Vernes S.C."/>
            <person name="Myers E.W."/>
            <person name="Teeling E.C."/>
        </authorList>
    </citation>
    <scope>NUCLEOTIDE SEQUENCE [LARGE SCALE GENOMIC DNA]</scope>
    <source>
        <strain evidence="1">MRouAeg1</strain>
        <tissue evidence="1">Muscle</tissue>
    </source>
</reference>
<protein>
    <submittedName>
        <fullName evidence="1">Uncharacterized protein</fullName>
    </submittedName>
</protein>
<name>A0A7J8HS83_ROUAE</name>
<keyword evidence="2" id="KW-1185">Reference proteome</keyword>
<evidence type="ECO:0000313" key="1">
    <source>
        <dbReference type="EMBL" id="KAF6474938.1"/>
    </source>
</evidence>
<dbReference type="Proteomes" id="UP000593571">
    <property type="component" value="Unassembled WGS sequence"/>
</dbReference>
<proteinExistence type="predicted"/>
<accession>A0A7J8HS83</accession>
<gene>
    <name evidence="1" type="ORF">HJG63_011056</name>
</gene>
<dbReference type="AlphaFoldDB" id="A0A7J8HS83"/>
<dbReference type="EMBL" id="JACASE010000004">
    <property type="protein sequence ID" value="KAF6474938.1"/>
    <property type="molecule type" value="Genomic_DNA"/>
</dbReference>
<comment type="caution">
    <text evidence="1">The sequence shown here is derived from an EMBL/GenBank/DDBJ whole genome shotgun (WGS) entry which is preliminary data.</text>
</comment>